<protein>
    <submittedName>
        <fullName evidence="2">Uncharacterized protein</fullName>
    </submittedName>
</protein>
<proteinExistence type="predicted"/>
<keyword evidence="3" id="KW-1185">Reference proteome</keyword>
<dbReference type="Proteomes" id="UP000294963">
    <property type="component" value="Unassembled WGS sequence"/>
</dbReference>
<sequence>MIVKTIYQKNKKCFWRYISMMSSSLFCIAKVARQFGSDH</sequence>
<name>A0A4R1XDV3_ACICA</name>
<dbReference type="EMBL" id="SLVJ01000029">
    <property type="protein sequence ID" value="TCM61149.1"/>
    <property type="molecule type" value="Genomic_DNA"/>
</dbReference>
<dbReference type="AlphaFoldDB" id="A0A4R1XDV3"/>
<evidence type="ECO:0000313" key="3">
    <source>
        <dbReference type="Proteomes" id="UP000294963"/>
    </source>
</evidence>
<accession>A0A4R1XDV3</accession>
<comment type="caution">
    <text evidence="2">The sequence shown here is derived from an EMBL/GenBank/DDBJ whole genome shotgun (WGS) entry which is preliminary data.</text>
</comment>
<keyword evidence="1" id="KW-1133">Transmembrane helix</keyword>
<keyword evidence="1" id="KW-0472">Membrane</keyword>
<keyword evidence="1" id="KW-0812">Transmembrane</keyword>
<organism evidence="2 3">
    <name type="scientific">Acinetobacter calcoaceticus</name>
    <dbReference type="NCBI Taxonomy" id="471"/>
    <lineage>
        <taxon>Bacteria</taxon>
        <taxon>Pseudomonadati</taxon>
        <taxon>Pseudomonadota</taxon>
        <taxon>Gammaproteobacteria</taxon>
        <taxon>Moraxellales</taxon>
        <taxon>Moraxellaceae</taxon>
        <taxon>Acinetobacter</taxon>
        <taxon>Acinetobacter calcoaceticus/baumannii complex</taxon>
    </lineage>
</organism>
<evidence type="ECO:0000256" key="1">
    <source>
        <dbReference type="SAM" id="Phobius"/>
    </source>
</evidence>
<gene>
    <name evidence="2" type="ORF">EC844_1292</name>
</gene>
<reference evidence="2 3" key="1">
    <citation type="submission" date="2019-03" db="EMBL/GenBank/DDBJ databases">
        <title>Genomic analyses of the natural microbiome of Caenorhabditis elegans.</title>
        <authorList>
            <person name="Samuel B."/>
        </authorList>
    </citation>
    <scope>NUCLEOTIDE SEQUENCE [LARGE SCALE GENOMIC DNA]</scope>
    <source>
        <strain evidence="2 3">JUb89</strain>
    </source>
</reference>
<feature type="transmembrane region" description="Helical" evidence="1">
    <location>
        <begin position="14"/>
        <end position="32"/>
    </location>
</feature>
<evidence type="ECO:0000313" key="2">
    <source>
        <dbReference type="EMBL" id="TCM61149.1"/>
    </source>
</evidence>